<dbReference type="Pfam" id="PF13911">
    <property type="entry name" value="AhpC-TSA_2"/>
    <property type="match status" value="1"/>
</dbReference>
<evidence type="ECO:0000313" key="1">
    <source>
        <dbReference type="EMBL" id="TFB14596.1"/>
    </source>
</evidence>
<reference evidence="1 2" key="1">
    <citation type="submission" date="2019-03" db="EMBL/GenBank/DDBJ databases">
        <authorList>
            <person name="He R.-H."/>
        </authorList>
    </citation>
    <scope>NUCLEOTIDE SEQUENCE [LARGE SCALE GENOMIC DNA]</scope>
    <source>
        <strain evidence="2">SH 714</strain>
    </source>
</reference>
<dbReference type="Proteomes" id="UP000297975">
    <property type="component" value="Unassembled WGS sequence"/>
</dbReference>
<gene>
    <name evidence="1" type="ORF">E3U55_13275</name>
</gene>
<keyword evidence="2" id="KW-1185">Reference proteome</keyword>
<dbReference type="InterPro" id="IPR032801">
    <property type="entry name" value="PXL2A/B/C"/>
</dbReference>
<dbReference type="OrthoDB" id="2855857at2"/>
<dbReference type="InterPro" id="IPR036249">
    <property type="entry name" value="Thioredoxin-like_sf"/>
</dbReference>
<protein>
    <submittedName>
        <fullName evidence="1">Redoxin domain-containing protein</fullName>
    </submittedName>
</protein>
<name>A0A4Y8IED8_9BACI</name>
<dbReference type="RefSeq" id="WP_134340962.1">
    <property type="nucleotide sequence ID" value="NZ_SOPW01000016.1"/>
</dbReference>
<dbReference type="AlphaFoldDB" id="A0A4Y8IED8"/>
<sequence length="145" mass="16657">MCRQYLAQLREQYDLIEREGYQVIAVAPSQASFIKQFLDSFGPYPFGIVGDPNKEAFKGVGTITQSRFKLFTKVALGMLTRKLKNVIPKDKQQAEFVKKSMTTQDVFIQGGTFIFDENGKLIWKHIDESPEKHARVRKILEVIKN</sequence>
<dbReference type="EMBL" id="SOPW01000016">
    <property type="protein sequence ID" value="TFB14596.1"/>
    <property type="molecule type" value="Genomic_DNA"/>
</dbReference>
<dbReference type="SUPFAM" id="SSF52833">
    <property type="entry name" value="Thioredoxin-like"/>
    <property type="match status" value="1"/>
</dbReference>
<dbReference type="Gene3D" id="3.40.30.10">
    <property type="entry name" value="Glutaredoxin"/>
    <property type="match status" value="1"/>
</dbReference>
<accession>A0A4Y8IED8</accession>
<comment type="caution">
    <text evidence="1">The sequence shown here is derived from an EMBL/GenBank/DDBJ whole genome shotgun (WGS) entry which is preliminary data.</text>
</comment>
<evidence type="ECO:0000313" key="2">
    <source>
        <dbReference type="Proteomes" id="UP000297975"/>
    </source>
</evidence>
<organism evidence="1 2">
    <name type="scientific">Filobacillus milosensis</name>
    <dbReference type="NCBI Taxonomy" id="94137"/>
    <lineage>
        <taxon>Bacteria</taxon>
        <taxon>Bacillati</taxon>
        <taxon>Bacillota</taxon>
        <taxon>Bacilli</taxon>
        <taxon>Bacillales</taxon>
        <taxon>Bacillaceae</taxon>
        <taxon>Filobacillus</taxon>
    </lineage>
</organism>
<proteinExistence type="predicted"/>